<reference evidence="3" key="1">
    <citation type="submission" date="2011-02" db="EMBL/GenBank/DDBJ databases">
        <title>The complete genome of Planctomyces brasiliensis DSM 5305.</title>
        <authorList>
            <person name="Lucas S."/>
            <person name="Copeland A."/>
            <person name="Lapidus A."/>
            <person name="Bruce D."/>
            <person name="Goodwin L."/>
            <person name="Pitluck S."/>
            <person name="Kyrpides N."/>
            <person name="Mavromatis K."/>
            <person name="Pagani I."/>
            <person name="Ivanova N."/>
            <person name="Ovchinnikova G."/>
            <person name="Lu M."/>
            <person name="Detter J.C."/>
            <person name="Han C."/>
            <person name="Land M."/>
            <person name="Hauser L."/>
            <person name="Markowitz V."/>
            <person name="Cheng J.-F."/>
            <person name="Hugenholtz P."/>
            <person name="Woyke T."/>
            <person name="Wu D."/>
            <person name="Tindall B."/>
            <person name="Pomrenke H.G."/>
            <person name="Brambilla E."/>
            <person name="Klenk H.-P."/>
            <person name="Eisen J.A."/>
        </authorList>
    </citation>
    <scope>NUCLEOTIDE SEQUENCE [LARGE SCALE GENOMIC DNA]</scope>
    <source>
        <strain evidence="3">ATCC 49424 / DSM 5305 / JCM 21570 / NBRC 103401 / IFAM 1448</strain>
    </source>
</reference>
<dbReference type="OrthoDB" id="1495450at2"/>
<keyword evidence="1" id="KW-0812">Transmembrane</keyword>
<dbReference type="KEGG" id="pbs:Plabr_4759"/>
<dbReference type="AlphaFoldDB" id="F0SR79"/>
<keyword evidence="3" id="KW-1185">Reference proteome</keyword>
<keyword evidence="1" id="KW-0472">Membrane</keyword>
<accession>F0SR79</accession>
<name>F0SR79_RUBBR</name>
<dbReference type="SUPFAM" id="SSF52833">
    <property type="entry name" value="Thioredoxin-like"/>
    <property type="match status" value="1"/>
</dbReference>
<evidence type="ECO:0000313" key="2">
    <source>
        <dbReference type="EMBL" id="ADY62330.1"/>
    </source>
</evidence>
<dbReference type="RefSeq" id="WP_013631034.1">
    <property type="nucleotide sequence ID" value="NC_015174.1"/>
</dbReference>
<dbReference type="Gene3D" id="3.40.30.10">
    <property type="entry name" value="Glutaredoxin"/>
    <property type="match status" value="1"/>
</dbReference>
<gene>
    <name evidence="2" type="ordered locus">Plabr_4759</name>
</gene>
<dbReference type="EMBL" id="CP002546">
    <property type="protein sequence ID" value="ADY62330.1"/>
    <property type="molecule type" value="Genomic_DNA"/>
</dbReference>
<feature type="transmembrane region" description="Helical" evidence="1">
    <location>
        <begin position="12"/>
        <end position="32"/>
    </location>
</feature>
<proteinExistence type="predicted"/>
<dbReference type="eggNOG" id="COG0526">
    <property type="taxonomic scope" value="Bacteria"/>
</dbReference>
<dbReference type="STRING" id="756272.Plabr_4759"/>
<organism evidence="2 3">
    <name type="scientific">Rubinisphaera brasiliensis (strain ATCC 49424 / DSM 5305 / JCM 21570 / IAM 15109 / NBRC 103401 / IFAM 1448)</name>
    <name type="common">Planctomyces brasiliensis</name>
    <dbReference type="NCBI Taxonomy" id="756272"/>
    <lineage>
        <taxon>Bacteria</taxon>
        <taxon>Pseudomonadati</taxon>
        <taxon>Planctomycetota</taxon>
        <taxon>Planctomycetia</taxon>
        <taxon>Planctomycetales</taxon>
        <taxon>Planctomycetaceae</taxon>
        <taxon>Rubinisphaera</taxon>
    </lineage>
</organism>
<evidence type="ECO:0008006" key="4">
    <source>
        <dbReference type="Google" id="ProtNLM"/>
    </source>
</evidence>
<protein>
    <recommendedName>
        <fullName evidence="4">RedB protein</fullName>
    </recommendedName>
</protein>
<dbReference type="HOGENOM" id="CLU_118579_0_0_0"/>
<dbReference type="Proteomes" id="UP000006860">
    <property type="component" value="Chromosome"/>
</dbReference>
<evidence type="ECO:0000313" key="3">
    <source>
        <dbReference type="Proteomes" id="UP000006860"/>
    </source>
</evidence>
<evidence type="ECO:0000256" key="1">
    <source>
        <dbReference type="SAM" id="Phobius"/>
    </source>
</evidence>
<keyword evidence="1" id="KW-1133">Transmembrane helix</keyword>
<sequence>MITPAASKLIRIALPFAWATSVVVGLIVLIDYSSAPGDMPQSRNAPSSAKAIALPLGNNQSTAVMFLHPQCPCSISSVREFGRLISRAQDDTAVRFVIYQPEEEHPGWRDTELVRMATELAGGTENVLFDRGGKTARECGVNVSGHLMVFSPDGACRYSGGTTLSRGHEGDNAGANQAFSALTNEDQDFLQCSPVYGCQLFALEAKNAE</sequence>
<dbReference type="InterPro" id="IPR036249">
    <property type="entry name" value="Thioredoxin-like_sf"/>
</dbReference>